<name>A0ABU7Z1H9_9GAMM</name>
<keyword evidence="3" id="KW-1185">Reference proteome</keyword>
<protein>
    <submittedName>
        <fullName evidence="2">Uncharacterized protein</fullName>
    </submittedName>
</protein>
<proteinExistence type="predicted"/>
<comment type="caution">
    <text evidence="2">The sequence shown here is derived from an EMBL/GenBank/DDBJ whole genome shotgun (WGS) entry which is preliminary data.</text>
</comment>
<gene>
    <name evidence="2" type="ORF">SNE34_13450</name>
</gene>
<dbReference type="EMBL" id="JAXGFP010000007">
    <property type="protein sequence ID" value="MEG3185013.1"/>
    <property type="molecule type" value="Genomic_DNA"/>
</dbReference>
<reference evidence="2 3" key="1">
    <citation type="journal article" date="2016" name="Int. J. Syst. Evol. Microbiol.">
        <title>Lysobacter erysipheiresistens sp. nov., an antagonist of powdery mildew, isolated from tobacco-cultivated soil.</title>
        <authorList>
            <person name="Xie B."/>
            <person name="Li T."/>
            <person name="Lin X."/>
            <person name="Wang C.J."/>
            <person name="Chen Y.J."/>
            <person name="Liu W.J."/>
            <person name="Zhao Z.W."/>
        </authorList>
    </citation>
    <scope>NUCLEOTIDE SEQUENCE [LARGE SCALE GENOMIC DNA]</scope>
    <source>
        <strain evidence="2 3">RS-LYSO-3</strain>
    </source>
</reference>
<keyword evidence="1" id="KW-0732">Signal</keyword>
<evidence type="ECO:0000313" key="2">
    <source>
        <dbReference type="EMBL" id="MEG3185013.1"/>
    </source>
</evidence>
<dbReference type="Proteomes" id="UP001355056">
    <property type="component" value="Unassembled WGS sequence"/>
</dbReference>
<feature type="chain" id="PRO_5045726924" evidence="1">
    <location>
        <begin position="28"/>
        <end position="225"/>
    </location>
</feature>
<feature type="signal peptide" evidence="1">
    <location>
        <begin position="1"/>
        <end position="27"/>
    </location>
</feature>
<evidence type="ECO:0000313" key="3">
    <source>
        <dbReference type="Proteomes" id="UP001355056"/>
    </source>
</evidence>
<accession>A0ABU7Z1H9</accession>
<evidence type="ECO:0000256" key="1">
    <source>
        <dbReference type="SAM" id="SignalP"/>
    </source>
</evidence>
<dbReference type="RefSeq" id="WP_332618074.1">
    <property type="nucleotide sequence ID" value="NZ_JAXGFP010000007.1"/>
</dbReference>
<sequence>MSYRHARIFHFHAAPACLALAAGTAFALILLAWSSPAAAEVSRCERDDGSTAFTDLRCSEIGAVEREAPRDRTGSRRFYRGGCARNVQDLIFEMSTAIDARDANRLASVYHWAGMSSRTATPVMTRLDALVQRPLVDIVPVLPAPRAATVAAWSGPDAEVDSGFDAVADATGGPAVPVASYRYPSTVNHDPVALRVVQTLDNGSTPSETVFDLHRHFGCVWIKGG</sequence>
<organism evidence="2 3">
    <name type="scientific">Novilysobacter erysipheiresistens</name>
    <dbReference type="NCBI Taxonomy" id="1749332"/>
    <lineage>
        <taxon>Bacteria</taxon>
        <taxon>Pseudomonadati</taxon>
        <taxon>Pseudomonadota</taxon>
        <taxon>Gammaproteobacteria</taxon>
        <taxon>Lysobacterales</taxon>
        <taxon>Lysobacteraceae</taxon>
        <taxon>Novilysobacter</taxon>
    </lineage>
</organism>